<proteinExistence type="predicted"/>
<feature type="compositionally biased region" description="Basic and acidic residues" evidence="1">
    <location>
        <begin position="16"/>
        <end position="25"/>
    </location>
</feature>
<evidence type="ECO:0000313" key="3">
    <source>
        <dbReference type="Proteomes" id="UP000464389"/>
    </source>
</evidence>
<name>A0A6P1UTT3_9ENTR</name>
<evidence type="ECO:0000256" key="1">
    <source>
        <dbReference type="SAM" id="MobiDB-lite"/>
    </source>
</evidence>
<dbReference type="Proteomes" id="UP000464389">
    <property type="component" value="Chromosome"/>
</dbReference>
<feature type="region of interest" description="Disordered" evidence="1">
    <location>
        <begin position="1"/>
        <end position="25"/>
    </location>
</feature>
<reference evidence="2 3" key="1">
    <citation type="submission" date="2020-01" db="EMBL/GenBank/DDBJ databases">
        <title>Bactrocera dorsalis gut bacteria genome.</title>
        <authorList>
            <person name="Zhang H."/>
            <person name="Cai Z."/>
        </authorList>
    </citation>
    <scope>NUCLEOTIDE SEQUENCE [LARGE SCALE GENOMIC DNA]</scope>
    <source>
        <strain evidence="2 3">BD177</strain>
    </source>
</reference>
<gene>
    <name evidence="2" type="ORF">GW952_08945</name>
</gene>
<dbReference type="AlphaFoldDB" id="A0A6P1UTT3"/>
<dbReference type="RefSeq" id="WP_162121594.1">
    <property type="nucleotide sequence ID" value="NZ_CP048108.1"/>
</dbReference>
<sequence length="116" mass="13258">MKKEISRNPSFTPSPKLREHLNSHHEGVTERLNNIFDRYEHLTRSSAIALEPDEKQVLLNVLSGSYVDPSFIEYVAQEVVDSDDYMQNNPAAKSLYEKCKNASYAELLSTIERLGK</sequence>
<organism evidence="2 3">
    <name type="scientific">Klebsiella michiganensis</name>
    <dbReference type="NCBI Taxonomy" id="1134687"/>
    <lineage>
        <taxon>Bacteria</taxon>
        <taxon>Pseudomonadati</taxon>
        <taxon>Pseudomonadota</taxon>
        <taxon>Gammaproteobacteria</taxon>
        <taxon>Enterobacterales</taxon>
        <taxon>Enterobacteriaceae</taxon>
        <taxon>Klebsiella/Raoultella group</taxon>
        <taxon>Klebsiella</taxon>
    </lineage>
</organism>
<evidence type="ECO:0000313" key="2">
    <source>
        <dbReference type="EMBL" id="QHS45714.1"/>
    </source>
</evidence>
<dbReference type="EMBL" id="CP048108">
    <property type="protein sequence ID" value="QHS45714.1"/>
    <property type="molecule type" value="Genomic_DNA"/>
</dbReference>
<accession>A0A6P1UTT3</accession>
<protein>
    <submittedName>
        <fullName evidence="2">Uncharacterized protein</fullName>
    </submittedName>
</protein>